<dbReference type="InterPro" id="IPR051063">
    <property type="entry name" value="PDI"/>
</dbReference>
<dbReference type="GO" id="GO:0003756">
    <property type="term" value="F:protein disulfide isomerase activity"/>
    <property type="evidence" value="ECO:0007669"/>
    <property type="project" value="TreeGrafter"/>
</dbReference>
<keyword evidence="3" id="KW-0812">Transmembrane</keyword>
<organism evidence="6 7">
    <name type="scientific">Cristinia sonorae</name>
    <dbReference type="NCBI Taxonomy" id="1940300"/>
    <lineage>
        <taxon>Eukaryota</taxon>
        <taxon>Fungi</taxon>
        <taxon>Dikarya</taxon>
        <taxon>Basidiomycota</taxon>
        <taxon>Agaricomycotina</taxon>
        <taxon>Agaricomycetes</taxon>
        <taxon>Agaricomycetidae</taxon>
        <taxon>Agaricales</taxon>
        <taxon>Pleurotineae</taxon>
        <taxon>Stephanosporaceae</taxon>
        <taxon>Cristinia</taxon>
    </lineage>
</organism>
<dbReference type="OrthoDB" id="72053at2759"/>
<dbReference type="PANTHER" id="PTHR45672">
    <property type="entry name" value="PROTEIN DISULFIDE-ISOMERASE C17H9.14C-RELATED"/>
    <property type="match status" value="1"/>
</dbReference>
<feature type="chain" id="PRO_5035470415" evidence="4">
    <location>
        <begin position="31"/>
        <end position="593"/>
    </location>
</feature>
<keyword evidence="3" id="KW-1133">Transmembrane helix</keyword>
<gene>
    <name evidence="6" type="ORF">BXZ70DRAFT_525131</name>
</gene>
<dbReference type="GO" id="GO:0005783">
    <property type="term" value="C:endoplasmic reticulum"/>
    <property type="evidence" value="ECO:0007669"/>
    <property type="project" value="TreeGrafter"/>
</dbReference>
<dbReference type="PANTHER" id="PTHR45672:SF3">
    <property type="entry name" value="THIOREDOXIN DOMAIN-CONTAINING PROTEIN 5"/>
    <property type="match status" value="1"/>
</dbReference>
<accession>A0A8K0UVG8</accession>
<dbReference type="CDD" id="cd02961">
    <property type="entry name" value="PDI_a_family"/>
    <property type="match status" value="1"/>
</dbReference>
<evidence type="ECO:0000256" key="3">
    <source>
        <dbReference type="SAM" id="Phobius"/>
    </source>
</evidence>
<reference evidence="6" key="1">
    <citation type="journal article" date="2021" name="New Phytol.">
        <title>Evolutionary innovations through gain and loss of genes in the ectomycorrhizal Boletales.</title>
        <authorList>
            <person name="Wu G."/>
            <person name="Miyauchi S."/>
            <person name="Morin E."/>
            <person name="Kuo A."/>
            <person name="Drula E."/>
            <person name="Varga T."/>
            <person name="Kohler A."/>
            <person name="Feng B."/>
            <person name="Cao Y."/>
            <person name="Lipzen A."/>
            <person name="Daum C."/>
            <person name="Hundley H."/>
            <person name="Pangilinan J."/>
            <person name="Johnson J."/>
            <person name="Barry K."/>
            <person name="LaButti K."/>
            <person name="Ng V."/>
            <person name="Ahrendt S."/>
            <person name="Min B."/>
            <person name="Choi I.G."/>
            <person name="Park H."/>
            <person name="Plett J.M."/>
            <person name="Magnuson J."/>
            <person name="Spatafora J.W."/>
            <person name="Nagy L.G."/>
            <person name="Henrissat B."/>
            <person name="Grigoriev I.V."/>
            <person name="Yang Z.L."/>
            <person name="Xu J."/>
            <person name="Martin F.M."/>
        </authorList>
    </citation>
    <scope>NUCLEOTIDE SEQUENCE</scope>
    <source>
        <strain evidence="6">KKN 215</strain>
    </source>
</reference>
<dbReference type="GO" id="GO:0006457">
    <property type="term" value="P:protein folding"/>
    <property type="evidence" value="ECO:0007669"/>
    <property type="project" value="TreeGrafter"/>
</dbReference>
<proteinExistence type="inferred from homology"/>
<dbReference type="InterPro" id="IPR036249">
    <property type="entry name" value="Thioredoxin-like_sf"/>
</dbReference>
<dbReference type="InterPro" id="IPR017937">
    <property type="entry name" value="Thioredoxin_CS"/>
</dbReference>
<keyword evidence="2 4" id="KW-0732">Signal</keyword>
<evidence type="ECO:0000256" key="1">
    <source>
        <dbReference type="ARBA" id="ARBA00006347"/>
    </source>
</evidence>
<feature type="domain" description="Thioredoxin" evidence="5">
    <location>
        <begin position="14"/>
        <end position="139"/>
    </location>
</feature>
<evidence type="ECO:0000259" key="5">
    <source>
        <dbReference type="PROSITE" id="PS51352"/>
    </source>
</evidence>
<name>A0A8K0UVG8_9AGAR</name>
<dbReference type="Proteomes" id="UP000813824">
    <property type="component" value="Unassembled WGS sequence"/>
</dbReference>
<dbReference type="SUPFAM" id="SSF52833">
    <property type="entry name" value="Thioredoxin-like"/>
    <property type="match status" value="3"/>
</dbReference>
<evidence type="ECO:0000256" key="4">
    <source>
        <dbReference type="SAM" id="SignalP"/>
    </source>
</evidence>
<protein>
    <submittedName>
        <fullName evidence="6">Thioredoxin-domain-containing protein</fullName>
    </submittedName>
</protein>
<keyword evidence="7" id="KW-1185">Reference proteome</keyword>
<dbReference type="EMBL" id="JAEVFJ010000004">
    <property type="protein sequence ID" value="KAH8105423.1"/>
    <property type="molecule type" value="Genomic_DNA"/>
</dbReference>
<dbReference type="Pfam" id="PF13848">
    <property type="entry name" value="Thioredoxin_6"/>
    <property type="match status" value="1"/>
</dbReference>
<keyword evidence="3" id="KW-0472">Membrane</keyword>
<dbReference type="PROSITE" id="PS00194">
    <property type="entry name" value="THIOREDOXIN_1"/>
    <property type="match status" value="1"/>
</dbReference>
<comment type="similarity">
    <text evidence="1">Belongs to the protein disulfide isomerase family.</text>
</comment>
<feature type="signal peptide" evidence="4">
    <location>
        <begin position="1"/>
        <end position="30"/>
    </location>
</feature>
<evidence type="ECO:0000313" key="6">
    <source>
        <dbReference type="EMBL" id="KAH8105423.1"/>
    </source>
</evidence>
<sequence>MRLASLFARLPHTLLVSSLVFATNALPVESTELLVLTPDNFKETIARGVWFIEHFSPYCRHCRQFAPTWEKLVEHYTSQEDAGLKLAQVNCAVHGDLCRDNNVDGYPQMNLYRDGEFVDTYKKSREFDLLTAYISDQLKVKPTATTESTPLLPAVTESVLDTQQLIAESFTLPDQKTYNPSGEVIALNGRTFPEVVSGGHIFVKFFAPWCGHCKKLAPVWKELARDMRGKLTVAEVNCDDNASICKDEGVTGYPMLQYYPNGRDTKMEYTGGRKLDQLVAFAERLSGPPALMLNDGDLSQVVADHPAVYLLLRAATDTSSVKHVIESSHVLFGTPPIYISSSPALFKQFDVDPSTSVLLALKDHEEQYPAAHYEFDSGSNKAKLEAWLVHNKLPTVLELHTDTFQEVMNAASHPLVVLVAAPKSYYNQVVPKVKHIAQLWKRERNGQNVIFTWMDSDKWASWLKSMYGITNTVTASVVVVDHSKLIYWDTDPWGKKLSLESHSISSTLTGATQGTAAYKHSENIVERMARYINNKMVSVEKLVSNRPWTVVLFIFTFLVGVFFLLRRILSDEMPVDSPHYRRLDGKGKNSRLD</sequence>
<dbReference type="Pfam" id="PF00085">
    <property type="entry name" value="Thioredoxin"/>
    <property type="match status" value="2"/>
</dbReference>
<comment type="caution">
    <text evidence="6">The sequence shown here is derived from an EMBL/GenBank/DDBJ whole genome shotgun (WGS) entry which is preliminary data.</text>
</comment>
<feature type="domain" description="Thioredoxin" evidence="5">
    <location>
        <begin position="161"/>
        <end position="287"/>
    </location>
</feature>
<evidence type="ECO:0000256" key="2">
    <source>
        <dbReference type="ARBA" id="ARBA00022729"/>
    </source>
</evidence>
<dbReference type="PROSITE" id="PS51352">
    <property type="entry name" value="THIOREDOXIN_2"/>
    <property type="match status" value="2"/>
</dbReference>
<dbReference type="InterPro" id="IPR013766">
    <property type="entry name" value="Thioredoxin_domain"/>
</dbReference>
<evidence type="ECO:0000313" key="7">
    <source>
        <dbReference type="Proteomes" id="UP000813824"/>
    </source>
</evidence>
<dbReference type="AlphaFoldDB" id="A0A8K0UVG8"/>
<dbReference type="Gene3D" id="3.40.30.10">
    <property type="entry name" value="Glutaredoxin"/>
    <property type="match status" value="3"/>
</dbReference>
<feature type="transmembrane region" description="Helical" evidence="3">
    <location>
        <begin position="548"/>
        <end position="565"/>
    </location>
</feature>